<dbReference type="Proteomes" id="UP001570071">
    <property type="component" value="Unassembled WGS sequence"/>
</dbReference>
<reference evidence="1 2" key="1">
    <citation type="journal article" date="2024" name="ISME J.">
        <title>Tailless and filamentous prophages are predominant in marine Vibrio.</title>
        <authorList>
            <person name="Steensen K."/>
            <person name="Seneca J."/>
            <person name="Bartlau N."/>
            <person name="Yu X.A."/>
            <person name="Hussain F.A."/>
            <person name="Polz M.F."/>
        </authorList>
    </citation>
    <scope>NUCLEOTIDE SEQUENCE [LARGE SCALE GENOMIC DNA]</scope>
    <source>
        <strain evidence="1 2">10N.239.312.F12</strain>
    </source>
</reference>
<evidence type="ECO:0000313" key="1">
    <source>
        <dbReference type="EMBL" id="MEZ8719773.1"/>
    </source>
</evidence>
<keyword evidence="2" id="KW-1185">Reference proteome</keyword>
<proteinExistence type="predicted"/>
<sequence>MFGFVPQLPADEEKVVNIRISKCCTKVKEVVTAEVFDPKGDAAMSRKLYFTVCGQLPYGEWLKKLTANDQQPRGKCGKYFAKNIELISPTPTGRVVHLGKTLAQLASGGE</sequence>
<organism evidence="1 2">
    <name type="scientific">Vibrio pomeroyi</name>
    <dbReference type="NCBI Taxonomy" id="198832"/>
    <lineage>
        <taxon>Bacteria</taxon>
        <taxon>Pseudomonadati</taxon>
        <taxon>Pseudomonadota</taxon>
        <taxon>Gammaproteobacteria</taxon>
        <taxon>Vibrionales</taxon>
        <taxon>Vibrionaceae</taxon>
        <taxon>Vibrio</taxon>
    </lineage>
</organism>
<accession>A0ABV4MRJ5</accession>
<comment type="caution">
    <text evidence="1">The sequence shown here is derived from an EMBL/GenBank/DDBJ whole genome shotgun (WGS) entry which is preliminary data.</text>
</comment>
<name>A0ABV4MRJ5_9VIBR</name>
<evidence type="ECO:0000313" key="2">
    <source>
        <dbReference type="Proteomes" id="UP001570071"/>
    </source>
</evidence>
<gene>
    <name evidence="1" type="ORF">AB6D66_01750</name>
</gene>
<dbReference type="EMBL" id="JBFSSG010000001">
    <property type="protein sequence ID" value="MEZ8719773.1"/>
    <property type="molecule type" value="Genomic_DNA"/>
</dbReference>
<dbReference type="RefSeq" id="WP_269336626.1">
    <property type="nucleotide sequence ID" value="NZ_JBFSSG010000001.1"/>
</dbReference>
<protein>
    <submittedName>
        <fullName evidence="1">Uncharacterized protein</fullName>
    </submittedName>
</protein>